<name>A0ABW4N8A0_9CAUL</name>
<comment type="similarity">
    <text evidence="1 4">Belongs to the bacterial histone-like protein family.</text>
</comment>
<keyword evidence="2" id="KW-0226">DNA condensation</keyword>
<dbReference type="Pfam" id="PF00216">
    <property type="entry name" value="Bac_DNA_binding"/>
    <property type="match status" value="1"/>
</dbReference>
<accession>A0ABW4N8A0</accession>
<keyword evidence="3 5" id="KW-0238">DNA-binding</keyword>
<evidence type="ECO:0000256" key="1">
    <source>
        <dbReference type="ARBA" id="ARBA00010529"/>
    </source>
</evidence>
<reference evidence="6" key="1">
    <citation type="journal article" date="2019" name="Int. J. Syst. Evol. Microbiol.">
        <title>The Global Catalogue of Microorganisms (GCM) 10K type strain sequencing project: providing services to taxonomists for standard genome sequencing and annotation.</title>
        <authorList>
            <consortium name="The Broad Institute Genomics Platform"/>
            <consortium name="The Broad Institute Genome Sequencing Center for Infectious Disease"/>
            <person name="Wu L."/>
            <person name="Ma J."/>
        </authorList>
    </citation>
    <scope>NUCLEOTIDE SEQUENCE [LARGE SCALE GENOMIC DNA]</scope>
    <source>
        <strain evidence="6">DFY28</strain>
    </source>
</reference>
<dbReference type="CDD" id="cd13831">
    <property type="entry name" value="HU"/>
    <property type="match status" value="1"/>
</dbReference>
<dbReference type="PANTHER" id="PTHR33175:SF3">
    <property type="entry name" value="DNA-BINDING PROTEIN HU-BETA"/>
    <property type="match status" value="1"/>
</dbReference>
<dbReference type="Gene3D" id="4.10.520.10">
    <property type="entry name" value="IHF-like DNA-binding proteins"/>
    <property type="match status" value="1"/>
</dbReference>
<organism evidence="5 6">
    <name type="scientific">Phenylobacterium terrae</name>
    <dbReference type="NCBI Taxonomy" id="2665495"/>
    <lineage>
        <taxon>Bacteria</taxon>
        <taxon>Pseudomonadati</taxon>
        <taxon>Pseudomonadota</taxon>
        <taxon>Alphaproteobacteria</taxon>
        <taxon>Caulobacterales</taxon>
        <taxon>Caulobacteraceae</taxon>
        <taxon>Phenylobacterium</taxon>
    </lineage>
</organism>
<sequence>MTKGELVAAMAEKAGISRTEARQALEAFISSVVGALKQGDEVRLVGFGSFTPVRRPAGAARNPRTGETVRRAASATARFRAGDSLKSALNGHG</sequence>
<gene>
    <name evidence="5" type="ORF">ACFSC0_15790</name>
</gene>
<dbReference type="SUPFAM" id="SSF47729">
    <property type="entry name" value="IHF-like DNA-binding proteins"/>
    <property type="match status" value="1"/>
</dbReference>
<proteinExistence type="inferred from homology"/>
<dbReference type="EMBL" id="JBHUEY010000006">
    <property type="protein sequence ID" value="MFD1784865.1"/>
    <property type="molecule type" value="Genomic_DNA"/>
</dbReference>
<dbReference type="InterPro" id="IPR000119">
    <property type="entry name" value="Hist_DNA-bd"/>
</dbReference>
<dbReference type="SMART" id="SM00411">
    <property type="entry name" value="BHL"/>
    <property type="match status" value="1"/>
</dbReference>
<protein>
    <submittedName>
        <fullName evidence="5">HU family DNA-binding protein</fullName>
    </submittedName>
</protein>
<dbReference type="RefSeq" id="WP_377281830.1">
    <property type="nucleotide sequence ID" value="NZ_JBHRSI010000005.1"/>
</dbReference>
<dbReference type="Proteomes" id="UP001597237">
    <property type="component" value="Unassembled WGS sequence"/>
</dbReference>
<dbReference type="PANTHER" id="PTHR33175">
    <property type="entry name" value="DNA-BINDING PROTEIN HU"/>
    <property type="match status" value="1"/>
</dbReference>
<evidence type="ECO:0000256" key="4">
    <source>
        <dbReference type="RuleBase" id="RU003939"/>
    </source>
</evidence>
<evidence type="ECO:0000256" key="3">
    <source>
        <dbReference type="ARBA" id="ARBA00023125"/>
    </source>
</evidence>
<evidence type="ECO:0000313" key="6">
    <source>
        <dbReference type="Proteomes" id="UP001597237"/>
    </source>
</evidence>
<dbReference type="InterPro" id="IPR010992">
    <property type="entry name" value="IHF-like_DNA-bd_dom_sf"/>
</dbReference>
<keyword evidence="6" id="KW-1185">Reference proteome</keyword>
<dbReference type="PRINTS" id="PR01727">
    <property type="entry name" value="DNABINDINGHU"/>
</dbReference>
<comment type="caution">
    <text evidence="5">The sequence shown here is derived from an EMBL/GenBank/DDBJ whole genome shotgun (WGS) entry which is preliminary data.</text>
</comment>
<evidence type="ECO:0000256" key="2">
    <source>
        <dbReference type="ARBA" id="ARBA00023067"/>
    </source>
</evidence>
<evidence type="ECO:0000313" key="5">
    <source>
        <dbReference type="EMBL" id="MFD1784865.1"/>
    </source>
</evidence>
<dbReference type="GO" id="GO:0003677">
    <property type="term" value="F:DNA binding"/>
    <property type="evidence" value="ECO:0007669"/>
    <property type="project" value="UniProtKB-KW"/>
</dbReference>